<dbReference type="InterPro" id="IPR048307">
    <property type="entry name" value="STT3_N"/>
</dbReference>
<name>A0A830GTZ6_9CREN</name>
<dbReference type="GO" id="GO:0004576">
    <property type="term" value="F:oligosaccharyl transferase activity"/>
    <property type="evidence" value="ECO:0007669"/>
    <property type="project" value="InterPro"/>
</dbReference>
<dbReference type="GO" id="GO:0012505">
    <property type="term" value="C:endomembrane system"/>
    <property type="evidence" value="ECO:0007669"/>
    <property type="project" value="UniProtKB-SubCell"/>
</dbReference>
<dbReference type="GO" id="GO:0016020">
    <property type="term" value="C:membrane"/>
    <property type="evidence" value="ECO:0007669"/>
    <property type="project" value="InterPro"/>
</dbReference>
<dbReference type="Pfam" id="PF02516">
    <property type="entry name" value="STT3"/>
    <property type="match status" value="1"/>
</dbReference>
<dbReference type="AlphaFoldDB" id="A0A830GTZ6"/>
<dbReference type="EMBL" id="BMNL01000001">
    <property type="protein sequence ID" value="GGP19127.1"/>
    <property type="molecule type" value="Genomic_DNA"/>
</dbReference>
<keyword evidence="10" id="KW-0479">Metal-binding</keyword>
<feature type="transmembrane region" description="Helical" evidence="17">
    <location>
        <begin position="334"/>
        <end position="355"/>
    </location>
</feature>
<feature type="transmembrane region" description="Helical" evidence="17">
    <location>
        <begin position="127"/>
        <end position="149"/>
    </location>
</feature>
<dbReference type="Proteomes" id="UP000610960">
    <property type="component" value="Unassembled WGS sequence"/>
</dbReference>
<evidence type="ECO:0000256" key="10">
    <source>
        <dbReference type="ARBA" id="ARBA00022723"/>
    </source>
</evidence>
<comment type="catalytic activity">
    <reaction evidence="16">
        <text>an archaeal dolichyl phosphooligosaccharide + [protein]-L-asparagine = an archaeal dolichyl phosphate + a glycoprotein with the oligosaccharide chain attached by N-beta-D-glycosyl linkage to a protein L-asparagine.</text>
        <dbReference type="EC" id="2.4.99.21"/>
    </reaction>
</comment>
<evidence type="ECO:0000256" key="4">
    <source>
        <dbReference type="ARBA" id="ARBA00004922"/>
    </source>
</evidence>
<feature type="transmembrane region" description="Helical" evidence="17">
    <location>
        <begin position="463"/>
        <end position="480"/>
    </location>
</feature>
<reference evidence="19" key="2">
    <citation type="submission" date="2020-09" db="EMBL/GenBank/DDBJ databases">
        <authorList>
            <person name="Sun Q."/>
            <person name="Ohkuma M."/>
        </authorList>
    </citation>
    <scope>NUCLEOTIDE SEQUENCE</scope>
    <source>
        <strain evidence="19">JCM 10088</strain>
    </source>
</reference>
<feature type="transmembrane region" description="Helical" evidence="17">
    <location>
        <begin position="155"/>
        <end position="173"/>
    </location>
</feature>
<keyword evidence="14" id="KW-0464">Manganese</keyword>
<dbReference type="PANTHER" id="PTHR13872">
    <property type="entry name" value="DOLICHYL-DIPHOSPHOOLIGOSACCHARIDE--PROTEIN GLYCOSYLTRANSFERASE SUBUNIT"/>
    <property type="match status" value="1"/>
</dbReference>
<dbReference type="RefSeq" id="WP_188595570.1">
    <property type="nucleotide sequence ID" value="NZ_BMNL01000001.1"/>
</dbReference>
<evidence type="ECO:0000256" key="16">
    <source>
        <dbReference type="ARBA" id="ARBA00034066"/>
    </source>
</evidence>
<evidence type="ECO:0000256" key="5">
    <source>
        <dbReference type="ARBA" id="ARBA00010810"/>
    </source>
</evidence>
<dbReference type="PANTHER" id="PTHR13872:SF1">
    <property type="entry name" value="DOLICHYL-DIPHOSPHOOLIGOSACCHARIDE--PROTEIN GLYCOSYLTRANSFERASE SUBUNIT STT3B"/>
    <property type="match status" value="1"/>
</dbReference>
<evidence type="ECO:0000256" key="11">
    <source>
        <dbReference type="ARBA" id="ARBA00022842"/>
    </source>
</evidence>
<proteinExistence type="inferred from homology"/>
<feature type="transmembrane region" description="Helical" evidence="17">
    <location>
        <begin position="293"/>
        <end position="314"/>
    </location>
</feature>
<sequence>MAKQEAAQVPLLDAELRSSQLFGVAAALVSTLALALYIRLYSVYLWGYYINEFDPYIRYYLTQFMLSLGSVKGIEWWLSGGFINGHPYKFTNFWYPWGINWAIVLSPGVSFTGLLSYDLLKHFHVSLLYTVIMVPGVINALSVLSMYYLGSRIGGKYVGLLSAVLTAYSIIFTQRGSAGWFADSTLFQFVVPLGFGLFIDALRKRDWIPYAVLGAAVNGATAWLWGSFTFIMNVYGLFMIVMLIYGIYRAYKGKVINLGVMGIGVSLERIIYVYLATYLGFVAFLSMTPRYGLHALLTLGAGMSLAALLSVIALPALRLTRAQVRKVAGYGKYVIAVAAAAVVVAAALTGLGIIHLPGGKFLGALLPVARSAIVQSVAEHSPTPFHSFFQTVTLTPPFAATGMAFLLSSFDVAGLLMSLAATAAVYFASSEAWLIMLLGFFWFPLTALGFVVMIRFLIQRRTVAMLALAVFIIALFAVALSQQVAPGVAIAAAPPQIVSTTSPAVPSSDWLDALYWMQMNLPPHASVASWWDYGYWTAIIGNKSSLADNSTVNGTQIAQIGEAFVTRNVTKSLAILRELKAQYVVVFIPYSAVAVPVSSPMAALSIGSTTQQNIDVCGLIPEYPTGGDFVKSYWMALISGHSSSYILNDLLGTADLTQFNTEINVPLSNSTLYQLLFNLNAASLSGQFTGCINQIESNSQLRGNQIFPIPLWFFNTWPYYTTASSPSNQVGIHINVQLEPFAQQYGFNILNSPPAGVNATQWLEGLYGLLYYGNYLSPPPGFQLVYVSRPYGWVLVYKVNYSALNETSKQ</sequence>
<evidence type="ECO:0000313" key="20">
    <source>
        <dbReference type="Proteomes" id="UP000610960"/>
    </source>
</evidence>
<organism evidence="19 20">
    <name type="scientific">Thermocladium modestius</name>
    <dbReference type="NCBI Taxonomy" id="62609"/>
    <lineage>
        <taxon>Archaea</taxon>
        <taxon>Thermoproteota</taxon>
        <taxon>Thermoprotei</taxon>
        <taxon>Thermoproteales</taxon>
        <taxon>Thermoproteaceae</taxon>
        <taxon>Thermocladium</taxon>
    </lineage>
</organism>
<evidence type="ECO:0000256" key="14">
    <source>
        <dbReference type="ARBA" id="ARBA00023211"/>
    </source>
</evidence>
<protein>
    <recommendedName>
        <fullName evidence="6">dolichyl-phosphooligosaccharide-protein glycotransferase</fullName>
        <ecNumber evidence="6">2.4.99.21</ecNumber>
    </recommendedName>
    <alternativeName>
        <fullName evidence="15">Oligosaccharyl transferase</fullName>
    </alternativeName>
</protein>
<dbReference type="Gene3D" id="3.40.50.12610">
    <property type="match status" value="1"/>
</dbReference>
<dbReference type="InterPro" id="IPR003674">
    <property type="entry name" value="Oligo_trans_STT3"/>
</dbReference>
<gene>
    <name evidence="19" type="ORF">GCM10007981_01550</name>
</gene>
<reference evidence="19" key="1">
    <citation type="journal article" date="2014" name="Int. J. Syst. Evol. Microbiol.">
        <title>Complete genome sequence of Corynebacterium casei LMG S-19264T (=DSM 44701T), isolated from a smear-ripened cheese.</title>
        <authorList>
            <consortium name="US DOE Joint Genome Institute (JGI-PGF)"/>
            <person name="Walter F."/>
            <person name="Albersmeier A."/>
            <person name="Kalinowski J."/>
            <person name="Ruckert C."/>
        </authorList>
    </citation>
    <scope>NUCLEOTIDE SEQUENCE</scope>
    <source>
        <strain evidence="19">JCM 10088</strain>
    </source>
</reference>
<feature type="transmembrane region" description="Helical" evidence="17">
    <location>
        <begin position="433"/>
        <end position="456"/>
    </location>
</feature>
<comment type="cofactor">
    <cofactor evidence="2">
        <name>Mg(2+)</name>
        <dbReference type="ChEBI" id="CHEBI:18420"/>
    </cofactor>
</comment>
<evidence type="ECO:0000256" key="9">
    <source>
        <dbReference type="ARBA" id="ARBA00022692"/>
    </source>
</evidence>
<dbReference type="OrthoDB" id="12184at2157"/>
<accession>A0A830GTZ6</accession>
<keyword evidence="8" id="KW-0808">Transferase</keyword>
<feature type="transmembrane region" description="Helical" evidence="17">
    <location>
        <begin position="222"/>
        <end position="248"/>
    </location>
</feature>
<evidence type="ECO:0000256" key="12">
    <source>
        <dbReference type="ARBA" id="ARBA00022989"/>
    </source>
</evidence>
<feature type="transmembrane region" description="Helical" evidence="17">
    <location>
        <begin position="398"/>
        <end position="427"/>
    </location>
</feature>
<keyword evidence="20" id="KW-1185">Reference proteome</keyword>
<keyword evidence="12 17" id="KW-1133">Transmembrane helix</keyword>
<evidence type="ECO:0000256" key="15">
    <source>
        <dbReference type="ARBA" id="ARBA00030679"/>
    </source>
</evidence>
<keyword evidence="9 17" id="KW-0812">Transmembrane</keyword>
<evidence type="ECO:0000256" key="3">
    <source>
        <dbReference type="ARBA" id="ARBA00004127"/>
    </source>
</evidence>
<feature type="transmembrane region" description="Helical" evidence="17">
    <location>
        <begin position="20"/>
        <end position="38"/>
    </location>
</feature>
<evidence type="ECO:0000256" key="13">
    <source>
        <dbReference type="ARBA" id="ARBA00023136"/>
    </source>
</evidence>
<dbReference type="UniPathway" id="UPA00378"/>
<feature type="domain" description="Oligosaccharyl transferase STT3 N-terminal" evidence="18">
    <location>
        <begin position="33"/>
        <end position="437"/>
    </location>
</feature>
<evidence type="ECO:0000256" key="1">
    <source>
        <dbReference type="ARBA" id="ARBA00001936"/>
    </source>
</evidence>
<evidence type="ECO:0000259" key="18">
    <source>
        <dbReference type="Pfam" id="PF02516"/>
    </source>
</evidence>
<evidence type="ECO:0000256" key="2">
    <source>
        <dbReference type="ARBA" id="ARBA00001946"/>
    </source>
</evidence>
<keyword evidence="11" id="KW-0460">Magnesium</keyword>
<comment type="subcellular location">
    <subcellularLocation>
        <location evidence="3">Endomembrane system</location>
        <topology evidence="3">Multi-pass membrane protein</topology>
    </subcellularLocation>
</comment>
<comment type="similarity">
    <text evidence="5">Belongs to the STT3 family.</text>
</comment>
<evidence type="ECO:0000256" key="8">
    <source>
        <dbReference type="ARBA" id="ARBA00022679"/>
    </source>
</evidence>
<keyword evidence="7" id="KW-0328">Glycosyltransferase</keyword>
<dbReference type="EC" id="2.4.99.21" evidence="6"/>
<feature type="transmembrane region" description="Helical" evidence="17">
    <location>
        <begin position="59"/>
        <end position="78"/>
    </location>
</feature>
<keyword evidence="13 17" id="KW-0472">Membrane</keyword>
<evidence type="ECO:0000256" key="7">
    <source>
        <dbReference type="ARBA" id="ARBA00022676"/>
    </source>
</evidence>
<feature type="transmembrane region" description="Helical" evidence="17">
    <location>
        <begin position="98"/>
        <end position="120"/>
    </location>
</feature>
<comment type="pathway">
    <text evidence="4">Protein modification; protein glycosylation.</text>
</comment>
<evidence type="ECO:0000313" key="19">
    <source>
        <dbReference type="EMBL" id="GGP19127.1"/>
    </source>
</evidence>
<evidence type="ECO:0000256" key="6">
    <source>
        <dbReference type="ARBA" id="ARBA00012602"/>
    </source>
</evidence>
<dbReference type="GO" id="GO:0046872">
    <property type="term" value="F:metal ion binding"/>
    <property type="evidence" value="ECO:0007669"/>
    <property type="project" value="UniProtKB-KW"/>
</dbReference>
<feature type="transmembrane region" description="Helical" evidence="17">
    <location>
        <begin position="185"/>
        <end position="202"/>
    </location>
</feature>
<comment type="cofactor">
    <cofactor evidence="1">
        <name>Mn(2+)</name>
        <dbReference type="ChEBI" id="CHEBI:29035"/>
    </cofactor>
</comment>
<comment type="caution">
    <text evidence="19">The sequence shown here is derived from an EMBL/GenBank/DDBJ whole genome shotgun (WGS) entry which is preliminary data.</text>
</comment>
<evidence type="ECO:0000256" key="17">
    <source>
        <dbReference type="SAM" id="Phobius"/>
    </source>
</evidence>